<name>A0A8H8P649_9AGAM</name>
<keyword evidence="2" id="KW-0862">Zinc</keyword>
<feature type="compositionally biased region" description="Low complexity" evidence="3">
    <location>
        <begin position="227"/>
        <end position="240"/>
    </location>
</feature>
<keyword evidence="1" id="KW-0507">mRNA processing</keyword>
<evidence type="ECO:0000313" key="5">
    <source>
        <dbReference type="EMBL" id="QRW26326.1"/>
    </source>
</evidence>
<dbReference type="PANTHER" id="PTHR47481:SF30">
    <property type="entry name" value="CCHC-TYPE DOMAIN-CONTAINING PROTEIN"/>
    <property type="match status" value="1"/>
</dbReference>
<dbReference type="GO" id="GO:0003676">
    <property type="term" value="F:nucleic acid binding"/>
    <property type="evidence" value="ECO:0007669"/>
    <property type="project" value="InterPro"/>
</dbReference>
<dbReference type="GO" id="GO:0008270">
    <property type="term" value="F:zinc ion binding"/>
    <property type="evidence" value="ECO:0007669"/>
    <property type="project" value="UniProtKB-KW"/>
</dbReference>
<dbReference type="GO" id="GO:0006397">
    <property type="term" value="P:mRNA processing"/>
    <property type="evidence" value="ECO:0007669"/>
    <property type="project" value="UniProtKB-KW"/>
</dbReference>
<accession>A0A8H8P649</accession>
<feature type="compositionally biased region" description="Basic and acidic residues" evidence="3">
    <location>
        <begin position="281"/>
        <end position="300"/>
    </location>
</feature>
<organism evidence="5 6">
    <name type="scientific">Rhizoctonia solani</name>
    <dbReference type="NCBI Taxonomy" id="456999"/>
    <lineage>
        <taxon>Eukaryota</taxon>
        <taxon>Fungi</taxon>
        <taxon>Dikarya</taxon>
        <taxon>Basidiomycota</taxon>
        <taxon>Agaricomycotina</taxon>
        <taxon>Agaricomycetes</taxon>
        <taxon>Cantharellales</taxon>
        <taxon>Ceratobasidiaceae</taxon>
        <taxon>Rhizoctonia</taxon>
    </lineage>
</organism>
<reference evidence="5" key="1">
    <citation type="submission" date="2020-05" db="EMBL/GenBank/DDBJ databases">
        <title>Evolutionary and genomic comparisons of hybrid uninucleate and nonhybrid Rhizoctonia fungi.</title>
        <authorList>
            <person name="Li C."/>
            <person name="Chen X."/>
        </authorList>
    </citation>
    <scope>NUCLEOTIDE SEQUENCE</scope>
    <source>
        <strain evidence="5">AG-1 IA</strain>
    </source>
</reference>
<dbReference type="RefSeq" id="XP_043186563.1">
    <property type="nucleotide sequence ID" value="XM_043331802.1"/>
</dbReference>
<protein>
    <submittedName>
        <fullName evidence="5">Copia-like polyprotein/retrotransposon</fullName>
    </submittedName>
</protein>
<dbReference type="PROSITE" id="PS50158">
    <property type="entry name" value="ZF_CCHC"/>
    <property type="match status" value="1"/>
</dbReference>
<dbReference type="Pfam" id="PF14223">
    <property type="entry name" value="Retrotran_gag_2"/>
    <property type="match status" value="1"/>
</dbReference>
<dbReference type="KEGG" id="rsx:RhiXN_11987"/>
<evidence type="ECO:0000256" key="3">
    <source>
        <dbReference type="SAM" id="MobiDB-lite"/>
    </source>
</evidence>
<dbReference type="Pfam" id="PF22936">
    <property type="entry name" value="Pol_BBD"/>
    <property type="match status" value="1"/>
</dbReference>
<dbReference type="InterPro" id="IPR001878">
    <property type="entry name" value="Znf_CCHC"/>
</dbReference>
<dbReference type="SUPFAM" id="SSF57756">
    <property type="entry name" value="Retrovirus zinc finger-like domains"/>
    <property type="match status" value="1"/>
</dbReference>
<dbReference type="InterPro" id="IPR036875">
    <property type="entry name" value="Znf_CCHC_sf"/>
</dbReference>
<sequence length="497" mass="54365">MSTSENKNTKIYELPKLKDDGSNYNAWKFRQTTVLKLRGLFSVANGTNNLPNSPTEAKLKDDAKVLNYKESIAKWTKRDEDAFAQITLNMEDGAMADVMDTTTAKQAWTRIVERWEGKGVQSLSFLYQQLTSTKILEDDDIATGLNNLLSIASKMKTLGEPVSNLMMAQIMMNALPPTYAIVNTVIQTTNQASAVTPLMVKEAALKEEERCKNGTGLTAMFSHLPNKSKTSNAKSSSLNSKNRRKKNKGPACLNCGKPGHSKQECWAAGGGAKGTGPRQKNGADKQPKDKGKETSTKTESAKVAVTTNDLPAVLYALPAVNSEPANNSWLLDSGASKHMTPNQHWFATYCPLTLPVHVQVGNRKQIPAAGIGRVFIVMQNRQGTEHKAVIKEVLHVPKLQANLMSVQELVNNGTEVAFGKDYGAVLVANKGQGPEIGYARQTDQLYKLNAQVKRTKETAHIGLVEPDNQNERNDAKAHNFVAYAATAIARADLTTWH</sequence>
<evidence type="ECO:0000256" key="1">
    <source>
        <dbReference type="ARBA" id="ARBA00022664"/>
    </source>
</evidence>
<dbReference type="InterPro" id="IPR054722">
    <property type="entry name" value="PolX-like_BBD"/>
</dbReference>
<keyword evidence="2" id="KW-0479">Metal-binding</keyword>
<dbReference type="Proteomes" id="UP000650533">
    <property type="component" value="Chromosome 15"/>
</dbReference>
<dbReference type="EMBL" id="CP059672">
    <property type="protein sequence ID" value="QRW26326.1"/>
    <property type="molecule type" value="Genomic_DNA"/>
</dbReference>
<dbReference type="GeneID" id="67034265"/>
<gene>
    <name evidence="5" type="ORF">RhiXN_11987</name>
</gene>
<feature type="region of interest" description="Disordered" evidence="3">
    <location>
        <begin position="218"/>
        <end position="302"/>
    </location>
</feature>
<dbReference type="PANTHER" id="PTHR47481">
    <property type="match status" value="1"/>
</dbReference>
<evidence type="ECO:0000259" key="4">
    <source>
        <dbReference type="PROSITE" id="PS50158"/>
    </source>
</evidence>
<evidence type="ECO:0000313" key="6">
    <source>
        <dbReference type="Proteomes" id="UP000650533"/>
    </source>
</evidence>
<evidence type="ECO:0000256" key="2">
    <source>
        <dbReference type="PROSITE-ProRule" id="PRU00047"/>
    </source>
</evidence>
<keyword evidence="2" id="KW-0863">Zinc-finger</keyword>
<feature type="domain" description="CCHC-type" evidence="4">
    <location>
        <begin position="252"/>
        <end position="265"/>
    </location>
</feature>
<dbReference type="AlphaFoldDB" id="A0A8H8P649"/>
<dbReference type="SMART" id="SM00343">
    <property type="entry name" value="ZnF_C2HC"/>
    <property type="match status" value="1"/>
</dbReference>
<proteinExistence type="predicted"/>